<organism evidence="2 3">
    <name type="scientific">Punica granatum</name>
    <name type="common">Pomegranate</name>
    <dbReference type="NCBI Taxonomy" id="22663"/>
    <lineage>
        <taxon>Eukaryota</taxon>
        <taxon>Viridiplantae</taxon>
        <taxon>Streptophyta</taxon>
        <taxon>Embryophyta</taxon>
        <taxon>Tracheophyta</taxon>
        <taxon>Spermatophyta</taxon>
        <taxon>Magnoliopsida</taxon>
        <taxon>eudicotyledons</taxon>
        <taxon>Gunneridae</taxon>
        <taxon>Pentapetalae</taxon>
        <taxon>rosids</taxon>
        <taxon>malvids</taxon>
        <taxon>Myrtales</taxon>
        <taxon>Lythraceae</taxon>
        <taxon>Punica</taxon>
    </lineage>
</organism>
<name>A0A2I0J1G3_PUNGR</name>
<dbReference type="GO" id="GO:0005524">
    <property type="term" value="F:ATP binding"/>
    <property type="evidence" value="ECO:0007669"/>
    <property type="project" value="InterPro"/>
</dbReference>
<dbReference type="GO" id="GO:0006298">
    <property type="term" value="P:mismatch repair"/>
    <property type="evidence" value="ECO:0007669"/>
    <property type="project" value="InterPro"/>
</dbReference>
<proteinExistence type="predicted"/>
<accession>A0A2I0J1G3</accession>
<dbReference type="InterPro" id="IPR007695">
    <property type="entry name" value="DNA_mismatch_repair_MutS-lik_N"/>
</dbReference>
<protein>
    <recommendedName>
        <fullName evidence="1">DNA mismatch repair protein MutS-like N-terminal domain-containing protein</fullName>
    </recommendedName>
</protein>
<evidence type="ECO:0000313" key="3">
    <source>
        <dbReference type="Proteomes" id="UP000233551"/>
    </source>
</evidence>
<dbReference type="SUPFAM" id="SSF55271">
    <property type="entry name" value="DNA repair protein MutS, domain I"/>
    <property type="match status" value="1"/>
</dbReference>
<dbReference type="STRING" id="22663.A0A2I0J1G3"/>
<comment type="caution">
    <text evidence="2">The sequence shown here is derived from an EMBL/GenBank/DDBJ whole genome shotgun (WGS) entry which is preliminary data.</text>
</comment>
<dbReference type="InterPro" id="IPR053276">
    <property type="entry name" value="MtDNA_mismatch_repair_MutS"/>
</dbReference>
<reference evidence="2 3" key="1">
    <citation type="submission" date="2017-11" db="EMBL/GenBank/DDBJ databases">
        <title>De-novo sequencing of pomegranate (Punica granatum L.) genome.</title>
        <authorList>
            <person name="Akparov Z."/>
            <person name="Amiraslanov A."/>
            <person name="Hajiyeva S."/>
            <person name="Abbasov M."/>
            <person name="Kaur K."/>
            <person name="Hamwieh A."/>
            <person name="Solovyev V."/>
            <person name="Salamov A."/>
            <person name="Braich B."/>
            <person name="Kosarev P."/>
            <person name="Mahmoud A."/>
            <person name="Hajiyev E."/>
            <person name="Babayeva S."/>
            <person name="Izzatullayeva V."/>
            <person name="Mammadov A."/>
            <person name="Mammadov A."/>
            <person name="Sharifova S."/>
            <person name="Ojaghi J."/>
            <person name="Eynullazada K."/>
            <person name="Bayramov B."/>
            <person name="Abdulazimova A."/>
            <person name="Shahmuradov I."/>
        </authorList>
    </citation>
    <scope>NUCLEOTIDE SEQUENCE [LARGE SCALE GENOMIC DNA]</scope>
    <source>
        <strain evidence="3">cv. AG2017</strain>
        <tissue evidence="2">Leaf</tissue>
    </source>
</reference>
<sequence>MLQFKSKFPREVLLCRVGDFYEAIGIDACMLVEYAGLNPFGGLRSDSIPRAGCPVVNLRQTLDDLTRNGYSVCIVEEVQGPTQARSRKDRFISGHAHPGSPYVYGLVGVDHDLEFPEPMPVIGISRSARGYCMVLVLETMKTYSLEDGLTEESLVTKLRTCQYHHLYLHTSLRQNSSGTCRWGEYGEGGLLWAECTIRNFEWFESDPLKGLLLKVKELYGLDDGVAFRNVSVCTENRPHPLHLGTATQIGAIQTEGIPSLLKVLLPGNCTGLPVLYIRDLLLNPPTYEVAATIQGVLMSFILNNPI</sequence>
<evidence type="ECO:0000313" key="2">
    <source>
        <dbReference type="EMBL" id="PKI50079.1"/>
    </source>
</evidence>
<dbReference type="InterPro" id="IPR016151">
    <property type="entry name" value="DNA_mismatch_repair_MutS_N"/>
</dbReference>
<dbReference type="Pfam" id="PF01624">
    <property type="entry name" value="MutS_I"/>
    <property type="match status" value="1"/>
</dbReference>
<dbReference type="PANTHER" id="PTHR48448">
    <property type="entry name" value="MUTL PROTEIN ISOFORM 1"/>
    <property type="match status" value="1"/>
</dbReference>
<evidence type="ECO:0000259" key="1">
    <source>
        <dbReference type="Pfam" id="PF01624"/>
    </source>
</evidence>
<dbReference type="Proteomes" id="UP000233551">
    <property type="component" value="Unassembled WGS sequence"/>
</dbReference>
<dbReference type="GO" id="GO:0030983">
    <property type="term" value="F:mismatched DNA binding"/>
    <property type="evidence" value="ECO:0007669"/>
    <property type="project" value="InterPro"/>
</dbReference>
<dbReference type="Gene3D" id="3.40.1170.10">
    <property type="entry name" value="DNA repair protein MutS, domain I"/>
    <property type="match status" value="1"/>
</dbReference>
<dbReference type="AlphaFoldDB" id="A0A2I0J1G3"/>
<gene>
    <name evidence="2" type="ORF">CRG98_029517</name>
</gene>
<dbReference type="PANTHER" id="PTHR48448:SF1">
    <property type="entry name" value="MUTL PROTEIN ISOFORM 1"/>
    <property type="match status" value="1"/>
</dbReference>
<keyword evidence="3" id="KW-1185">Reference proteome</keyword>
<feature type="domain" description="DNA mismatch repair protein MutS-like N-terminal" evidence="1">
    <location>
        <begin position="3"/>
        <end position="99"/>
    </location>
</feature>
<dbReference type="EMBL" id="PGOL01002147">
    <property type="protein sequence ID" value="PKI50079.1"/>
    <property type="molecule type" value="Genomic_DNA"/>
</dbReference>